<dbReference type="OrthoDB" id="1605116at2759"/>
<dbReference type="NCBIfam" id="TIGR00756">
    <property type="entry name" value="PPR"/>
    <property type="match status" value="1"/>
</dbReference>
<organism evidence="3 4">
    <name type="scientific">Adiantum capillus-veneris</name>
    <name type="common">Maidenhair fern</name>
    <dbReference type="NCBI Taxonomy" id="13818"/>
    <lineage>
        <taxon>Eukaryota</taxon>
        <taxon>Viridiplantae</taxon>
        <taxon>Streptophyta</taxon>
        <taxon>Embryophyta</taxon>
        <taxon>Tracheophyta</taxon>
        <taxon>Polypodiopsida</taxon>
        <taxon>Polypodiidae</taxon>
        <taxon>Polypodiales</taxon>
        <taxon>Pteridineae</taxon>
        <taxon>Pteridaceae</taxon>
        <taxon>Vittarioideae</taxon>
        <taxon>Adiantum</taxon>
    </lineage>
</organism>
<dbReference type="AlphaFoldDB" id="A0A9D4VGJ4"/>
<dbReference type="EMBL" id="JABFUD020000001">
    <property type="protein sequence ID" value="KAI5085002.1"/>
    <property type="molecule type" value="Genomic_DNA"/>
</dbReference>
<dbReference type="Proteomes" id="UP000886520">
    <property type="component" value="Chromosome 1"/>
</dbReference>
<dbReference type="Pfam" id="PF13041">
    <property type="entry name" value="PPR_2"/>
    <property type="match status" value="1"/>
</dbReference>
<keyword evidence="1" id="KW-0677">Repeat</keyword>
<dbReference type="InterPro" id="IPR002885">
    <property type="entry name" value="PPR_rpt"/>
</dbReference>
<protein>
    <submittedName>
        <fullName evidence="3">Uncharacterized protein</fullName>
    </submittedName>
</protein>
<dbReference type="Gene3D" id="1.25.40.10">
    <property type="entry name" value="Tetratricopeptide repeat domain"/>
    <property type="match status" value="1"/>
</dbReference>
<evidence type="ECO:0000256" key="1">
    <source>
        <dbReference type="ARBA" id="ARBA00022737"/>
    </source>
</evidence>
<proteinExistence type="predicted"/>
<dbReference type="PROSITE" id="PS51375">
    <property type="entry name" value="PPR"/>
    <property type="match status" value="1"/>
</dbReference>
<gene>
    <name evidence="3" type="ORF">GOP47_0001171</name>
</gene>
<keyword evidence="4" id="KW-1185">Reference proteome</keyword>
<comment type="caution">
    <text evidence="3">The sequence shown here is derived from an EMBL/GenBank/DDBJ whole genome shotgun (WGS) entry which is preliminary data.</text>
</comment>
<dbReference type="InterPro" id="IPR011990">
    <property type="entry name" value="TPR-like_helical_dom_sf"/>
</dbReference>
<feature type="repeat" description="PPR" evidence="2">
    <location>
        <begin position="47"/>
        <end position="81"/>
    </location>
</feature>
<evidence type="ECO:0000313" key="4">
    <source>
        <dbReference type="Proteomes" id="UP000886520"/>
    </source>
</evidence>
<evidence type="ECO:0000256" key="2">
    <source>
        <dbReference type="PROSITE-ProRule" id="PRU00708"/>
    </source>
</evidence>
<sequence length="99" mass="11145">MLVEPLMLVIGFFLFFIACVAYAQLDFSISKSSASYQARIQCEELIDVVSRTALIAGYARHGQGHEALGFFHRLRSEGLSPDAVTYALCLEGMRYYSRR</sequence>
<accession>A0A9D4VGJ4</accession>
<evidence type="ECO:0000313" key="3">
    <source>
        <dbReference type="EMBL" id="KAI5085002.1"/>
    </source>
</evidence>
<name>A0A9D4VGJ4_ADICA</name>
<reference evidence="3" key="1">
    <citation type="submission" date="2021-01" db="EMBL/GenBank/DDBJ databases">
        <title>Adiantum capillus-veneris genome.</title>
        <authorList>
            <person name="Fang Y."/>
            <person name="Liao Q."/>
        </authorList>
    </citation>
    <scope>NUCLEOTIDE SEQUENCE</scope>
    <source>
        <strain evidence="3">H3</strain>
        <tissue evidence="3">Leaf</tissue>
    </source>
</reference>